<proteinExistence type="predicted"/>
<keyword evidence="8" id="KW-1185">Reference proteome</keyword>
<evidence type="ECO:0000313" key="8">
    <source>
        <dbReference type="Proteomes" id="UP000256977"/>
    </source>
</evidence>
<dbReference type="AlphaFoldDB" id="A0A3D9I4I1"/>
<feature type="transmembrane region" description="Helical" evidence="5">
    <location>
        <begin position="37"/>
        <end position="53"/>
    </location>
</feature>
<keyword evidence="2 5" id="KW-0812">Transmembrane</keyword>
<dbReference type="EMBL" id="QRDZ01000038">
    <property type="protein sequence ID" value="RED56693.1"/>
    <property type="molecule type" value="Genomic_DNA"/>
</dbReference>
<evidence type="ECO:0000259" key="6">
    <source>
        <dbReference type="Pfam" id="PF04932"/>
    </source>
</evidence>
<name>A0A3D9I4I1_9BACL</name>
<dbReference type="GO" id="GO:0016020">
    <property type="term" value="C:membrane"/>
    <property type="evidence" value="ECO:0007669"/>
    <property type="project" value="UniProtKB-SubCell"/>
</dbReference>
<dbReference type="PANTHER" id="PTHR37422:SF13">
    <property type="entry name" value="LIPOPOLYSACCHARIDE BIOSYNTHESIS PROTEIN PA4999-RELATED"/>
    <property type="match status" value="1"/>
</dbReference>
<feature type="transmembrane region" description="Helical" evidence="5">
    <location>
        <begin position="115"/>
        <end position="136"/>
    </location>
</feature>
<evidence type="ECO:0000313" key="7">
    <source>
        <dbReference type="EMBL" id="RED56693.1"/>
    </source>
</evidence>
<feature type="transmembrane region" description="Helical" evidence="5">
    <location>
        <begin position="148"/>
        <end position="166"/>
    </location>
</feature>
<dbReference type="GO" id="GO:0016874">
    <property type="term" value="F:ligase activity"/>
    <property type="evidence" value="ECO:0007669"/>
    <property type="project" value="UniProtKB-KW"/>
</dbReference>
<dbReference type="RefSeq" id="WP_116064866.1">
    <property type="nucleotide sequence ID" value="NZ_QRDZ01000038.1"/>
</dbReference>
<evidence type="ECO:0000256" key="5">
    <source>
        <dbReference type="SAM" id="Phobius"/>
    </source>
</evidence>
<evidence type="ECO:0000256" key="1">
    <source>
        <dbReference type="ARBA" id="ARBA00004141"/>
    </source>
</evidence>
<dbReference type="PANTHER" id="PTHR37422">
    <property type="entry name" value="TEICHURONIC ACID BIOSYNTHESIS PROTEIN TUAE"/>
    <property type="match status" value="1"/>
</dbReference>
<keyword evidence="7" id="KW-0436">Ligase</keyword>
<feature type="transmembrane region" description="Helical" evidence="5">
    <location>
        <begin position="178"/>
        <end position="206"/>
    </location>
</feature>
<sequence>MNSQNAQPRTQTYLFALTIIFLVSGSFFHGFLFEEEYLVGAIVAFGVLSVLYFKHRILHDPALYFLLVCVCSYAVSLSYAINKQDALLEAIKIAFVAAIYLIFKHLNPETNDRALRVLLGTSFAAVVIGIAGDRFYDDRLAGFLDYANAQGLLLAVCSIIAQALYMTGRQGRYLGAHFAFVMALGLTQSRTAMLLWALSLIILYAAARKKYFELWLRVLIGTFLGIMGSVAFGQSVWATLLIIAISGVFVWKQAAFSVGLSRSVAAAAGAVAVTWAGWQLYDGGLSRWEKFGLSATEWQSRLVYYRDALRMSLDAVWTGYGGGGWAQLQYEYQSSDYFVRYVHNQLLQVATDTGLIGTVSFIGFVSVLLYRGFYELRNAPEERKIIQWGRLCASAAIVVHSLVDFVLASPFLFGVFFLLNGRVMVPEDDNRTENRGISGAFRIAGILLVSLIIMITSSLSLISGSYIRTASELLRNEKPADAVRSLDKSIKLALFADQAHDRKSKIYFQEYLQSRDQRYLAVAKEENSQALQTNPSQIWYLKLQSDILWEQGEREKSIRILEDLTTKNPFESRWREELKQRRMQLSK</sequence>
<dbReference type="InterPro" id="IPR007016">
    <property type="entry name" value="O-antigen_ligase-rel_domated"/>
</dbReference>
<evidence type="ECO:0000256" key="4">
    <source>
        <dbReference type="ARBA" id="ARBA00023136"/>
    </source>
</evidence>
<dbReference type="InterPro" id="IPR051533">
    <property type="entry name" value="WaaL-like"/>
</dbReference>
<organism evidence="7 8">
    <name type="scientific">Cohnella phaseoli</name>
    <dbReference type="NCBI Taxonomy" id="456490"/>
    <lineage>
        <taxon>Bacteria</taxon>
        <taxon>Bacillati</taxon>
        <taxon>Bacillota</taxon>
        <taxon>Bacilli</taxon>
        <taxon>Bacillales</taxon>
        <taxon>Paenibacillaceae</taxon>
        <taxon>Cohnella</taxon>
    </lineage>
</organism>
<comment type="subcellular location">
    <subcellularLocation>
        <location evidence="1">Membrane</location>
        <topology evidence="1">Multi-pass membrane protein</topology>
    </subcellularLocation>
</comment>
<feature type="transmembrane region" description="Helical" evidence="5">
    <location>
        <begin position="439"/>
        <end position="462"/>
    </location>
</feature>
<keyword evidence="4 5" id="KW-0472">Membrane</keyword>
<feature type="transmembrane region" description="Helical" evidence="5">
    <location>
        <begin position="218"/>
        <end position="251"/>
    </location>
</feature>
<feature type="domain" description="O-antigen ligase-related" evidence="6">
    <location>
        <begin position="235"/>
        <end position="362"/>
    </location>
</feature>
<protein>
    <submittedName>
        <fullName evidence="7">O-antigen ligase-like membrane protein</fullName>
    </submittedName>
</protein>
<keyword evidence="3 5" id="KW-1133">Transmembrane helix</keyword>
<feature type="transmembrane region" description="Helical" evidence="5">
    <location>
        <begin position="391"/>
        <end position="419"/>
    </location>
</feature>
<feature type="transmembrane region" description="Helical" evidence="5">
    <location>
        <begin position="12"/>
        <end position="31"/>
    </location>
</feature>
<evidence type="ECO:0000256" key="2">
    <source>
        <dbReference type="ARBA" id="ARBA00022692"/>
    </source>
</evidence>
<dbReference type="Pfam" id="PF04932">
    <property type="entry name" value="Wzy_C"/>
    <property type="match status" value="1"/>
</dbReference>
<gene>
    <name evidence="7" type="ORF">DFP98_13862</name>
</gene>
<reference evidence="7 8" key="1">
    <citation type="submission" date="2018-07" db="EMBL/GenBank/DDBJ databases">
        <title>Genomic Encyclopedia of Type Strains, Phase III (KMG-III): the genomes of soil and plant-associated and newly described type strains.</title>
        <authorList>
            <person name="Whitman W."/>
        </authorList>
    </citation>
    <scope>NUCLEOTIDE SEQUENCE [LARGE SCALE GENOMIC DNA]</scope>
    <source>
        <strain evidence="7 8">CECT 7287</strain>
    </source>
</reference>
<feature type="transmembrane region" description="Helical" evidence="5">
    <location>
        <begin position="87"/>
        <end position="103"/>
    </location>
</feature>
<evidence type="ECO:0000256" key="3">
    <source>
        <dbReference type="ARBA" id="ARBA00022989"/>
    </source>
</evidence>
<dbReference type="Proteomes" id="UP000256977">
    <property type="component" value="Unassembled WGS sequence"/>
</dbReference>
<comment type="caution">
    <text evidence="7">The sequence shown here is derived from an EMBL/GenBank/DDBJ whole genome shotgun (WGS) entry which is preliminary data.</text>
</comment>
<feature type="transmembrane region" description="Helical" evidence="5">
    <location>
        <begin position="346"/>
        <end position="370"/>
    </location>
</feature>
<dbReference type="OrthoDB" id="2663102at2"/>
<feature type="transmembrane region" description="Helical" evidence="5">
    <location>
        <begin position="263"/>
        <end position="281"/>
    </location>
</feature>
<feature type="transmembrane region" description="Helical" evidence="5">
    <location>
        <begin position="62"/>
        <end position="81"/>
    </location>
</feature>
<accession>A0A3D9I4I1</accession>